<dbReference type="InterPro" id="IPR006119">
    <property type="entry name" value="Resolv_N"/>
</dbReference>
<sequence length="197" mass="22547">MRYKISEYAKLKRVQYRTVWNWVKAGKVKSERTETGGAIIIDDGDNLMPKTLVAIYCRVSSGENKINLDTQAKRLISYANAYGYKVTKVIKEVGSGVNDQRPKLTALLKDPSLNVIIVEHKDRLTRFGFNYLETLLALQNRRIEVVNNTDNPKDDLMADFTAIITSFCARLYGLRQTKHKTEQLIKELERPCIKPPP</sequence>
<dbReference type="InterPro" id="IPR048046">
    <property type="entry name" value="Transpos_IS607"/>
</dbReference>
<dbReference type="GO" id="GO:0003677">
    <property type="term" value="F:DNA binding"/>
    <property type="evidence" value="ECO:0007669"/>
    <property type="project" value="InterPro"/>
</dbReference>
<dbReference type="InterPro" id="IPR051491">
    <property type="entry name" value="Recombinase/Transposase-rel"/>
</dbReference>
<dbReference type="PANTHER" id="PTHR36172:SF1">
    <property type="entry name" value="RESOLVASE-RELATED"/>
    <property type="match status" value="1"/>
</dbReference>
<dbReference type="SUPFAM" id="SSF53041">
    <property type="entry name" value="Resolvase-like"/>
    <property type="match status" value="1"/>
</dbReference>
<dbReference type="Gene3D" id="3.40.50.1390">
    <property type="entry name" value="Resolvase, N-terminal catalytic domain"/>
    <property type="match status" value="1"/>
</dbReference>
<dbReference type="Pfam" id="PF00239">
    <property type="entry name" value="Resolvase"/>
    <property type="match status" value="1"/>
</dbReference>
<protein>
    <submittedName>
        <fullName evidence="3">IS607 family transposase</fullName>
    </submittedName>
    <submittedName>
        <fullName evidence="2">Resolvase</fullName>
    </submittedName>
</protein>
<dbReference type="NCBIfam" id="NF033518">
    <property type="entry name" value="transpos_IS607"/>
    <property type="match status" value="1"/>
</dbReference>
<dbReference type="InterPro" id="IPR041718">
    <property type="entry name" value="IS607_transposase-like"/>
</dbReference>
<dbReference type="PANTHER" id="PTHR36172">
    <property type="match status" value="1"/>
</dbReference>
<evidence type="ECO:0000313" key="5">
    <source>
        <dbReference type="Proteomes" id="UP000594834"/>
    </source>
</evidence>
<dbReference type="InterPro" id="IPR036162">
    <property type="entry name" value="Resolvase-like_N_sf"/>
</dbReference>
<reference evidence="3 5" key="2">
    <citation type="submission" date="2020-12" db="EMBL/GenBank/DDBJ databases">
        <title>FDA dAtabase for Regulatory Grade micrObial Sequences (FDA-ARGOS): Supporting development and validation of Infectious Disease Dx tests.</title>
        <authorList>
            <person name="Sproer C."/>
            <person name="Gronow S."/>
            <person name="Severitt S."/>
            <person name="Schroder I."/>
            <person name="Tallon L."/>
            <person name="Sadzewicz L."/>
            <person name="Zhao X."/>
            <person name="Boylan J."/>
            <person name="Ott S."/>
            <person name="Bowen H."/>
            <person name="Vavikolanu K."/>
            <person name="Mehta A."/>
            <person name="Aluvathingal J."/>
            <person name="Nadendla S."/>
            <person name="Lowell S."/>
            <person name="Myers T."/>
            <person name="Yan Y."/>
            <person name="Sichtig H."/>
        </authorList>
    </citation>
    <scope>NUCLEOTIDE SEQUENCE [LARGE SCALE GENOMIC DNA]</scope>
    <source>
        <strain evidence="3 5">FDAARGOS_869</strain>
    </source>
</reference>
<evidence type="ECO:0000313" key="3">
    <source>
        <dbReference type="EMBL" id="QPT44225.1"/>
    </source>
</evidence>
<dbReference type="EMBL" id="LXTW01000003">
    <property type="protein sequence ID" value="OBX87158.1"/>
    <property type="molecule type" value="Genomic_DNA"/>
</dbReference>
<dbReference type="Gene3D" id="1.10.287.2170">
    <property type="match status" value="1"/>
</dbReference>
<organism evidence="2 4">
    <name type="scientific">Moraxella nonliquefaciens</name>
    <dbReference type="NCBI Taxonomy" id="478"/>
    <lineage>
        <taxon>Bacteria</taxon>
        <taxon>Pseudomonadati</taxon>
        <taxon>Pseudomonadota</taxon>
        <taxon>Gammaproteobacteria</taxon>
        <taxon>Moraxellales</taxon>
        <taxon>Moraxellaceae</taxon>
        <taxon>Moraxella</taxon>
    </lineage>
</organism>
<dbReference type="Proteomes" id="UP000594834">
    <property type="component" value="Chromosome"/>
</dbReference>
<feature type="domain" description="Resolvase/invertase-type recombinase catalytic" evidence="1">
    <location>
        <begin position="52"/>
        <end position="197"/>
    </location>
</feature>
<evidence type="ECO:0000313" key="4">
    <source>
        <dbReference type="Proteomes" id="UP000092575"/>
    </source>
</evidence>
<dbReference type="FunFam" id="3.40.50.1390:FF:000002">
    <property type="entry name" value="ORF1 in transposon ISC1904"/>
    <property type="match status" value="1"/>
</dbReference>
<dbReference type="CDD" id="cd03769">
    <property type="entry name" value="SR_IS607_transposase_like"/>
    <property type="match status" value="1"/>
</dbReference>
<dbReference type="Proteomes" id="UP000092575">
    <property type="component" value="Unassembled WGS sequence"/>
</dbReference>
<dbReference type="AlphaFoldDB" id="A0A1B8QS39"/>
<dbReference type="STRING" id="478.A7456_08390"/>
<dbReference type="EMBL" id="CP065728">
    <property type="protein sequence ID" value="QPT44225.1"/>
    <property type="molecule type" value="Genomic_DNA"/>
</dbReference>
<keyword evidence="5" id="KW-1185">Reference proteome</keyword>
<reference evidence="2 4" key="1">
    <citation type="submission" date="2016-05" db="EMBL/GenBank/DDBJ databases">
        <title>Draft genome sequence of Moraxella nonliquefaciens CCUG 348T.</title>
        <authorList>
            <person name="Salva-Serra F."/>
            <person name="Engstrom-Jakobsson H."/>
            <person name="Thorell K."/>
            <person name="Gonzales-Siles L."/>
            <person name="Karlsson R."/>
            <person name="Boulund F."/>
            <person name="Engstrand L."/>
            <person name="Kristiansson E."/>
            <person name="Moore E."/>
        </authorList>
    </citation>
    <scope>NUCLEOTIDE SEQUENCE [LARGE SCALE GENOMIC DNA]</scope>
    <source>
        <strain evidence="2 4">CCUG 348</strain>
    </source>
</reference>
<dbReference type="PROSITE" id="PS51736">
    <property type="entry name" value="RECOMBINASES_3"/>
    <property type="match status" value="1"/>
</dbReference>
<name>A0A1B8QS39_MORNO</name>
<dbReference type="SMART" id="SM00857">
    <property type="entry name" value="Resolvase"/>
    <property type="match status" value="1"/>
</dbReference>
<dbReference type="GO" id="GO:0000150">
    <property type="term" value="F:DNA strand exchange activity"/>
    <property type="evidence" value="ECO:0007669"/>
    <property type="project" value="InterPro"/>
</dbReference>
<evidence type="ECO:0000313" key="2">
    <source>
        <dbReference type="EMBL" id="OBX87158.1"/>
    </source>
</evidence>
<accession>A0A1B8QS39</accession>
<proteinExistence type="predicted"/>
<evidence type="ECO:0000259" key="1">
    <source>
        <dbReference type="PROSITE" id="PS51736"/>
    </source>
</evidence>
<gene>
    <name evidence="2" type="ORF">A7456_08390</name>
    <name evidence="3" type="ORF">I6G26_09195</name>
</gene>
<dbReference type="RefSeq" id="WP_067007089.1">
    <property type="nucleotide sequence ID" value="NZ_CP065728.1"/>
</dbReference>